<feature type="domain" description="Extradiol ring-cleavage dioxygenase LigAB LigA subunit" evidence="2">
    <location>
        <begin position="8"/>
        <end position="86"/>
    </location>
</feature>
<keyword evidence="3" id="KW-0614">Plasmid</keyword>
<dbReference type="Gene3D" id="1.10.700.10">
    <property type="entry name" value="Dioxygenase LigAB, LigA subunit"/>
    <property type="match status" value="1"/>
</dbReference>
<feature type="region of interest" description="Disordered" evidence="1">
    <location>
        <begin position="86"/>
        <end position="106"/>
    </location>
</feature>
<keyword evidence="4" id="KW-1185">Reference proteome</keyword>
<sequence>MPMSRDVLEKLLYDLSTSRQNREAFAADADKYLARYRLSAGEKALVRDYDVRALADLGVNTMLTWGFWLQAGRRNPDYIRAMQGRAMQGRAVQNRNSATPTEGAPS</sequence>
<organism evidence="3 4">
    <name type="scientific">Tistrella mobilis (strain KA081020-065)</name>
    <dbReference type="NCBI Taxonomy" id="1110502"/>
    <lineage>
        <taxon>Bacteria</taxon>
        <taxon>Pseudomonadati</taxon>
        <taxon>Pseudomonadota</taxon>
        <taxon>Alphaproteobacteria</taxon>
        <taxon>Geminicoccales</taxon>
        <taxon>Geminicoccaceae</taxon>
        <taxon>Tistrella</taxon>
    </lineage>
</organism>
<dbReference type="InterPro" id="IPR011986">
    <property type="entry name" value="Xdiol_dOase_LigA"/>
</dbReference>
<protein>
    <recommendedName>
        <fullName evidence="2">Extradiol ring-cleavage dioxygenase LigAB LigA subunit domain-containing protein</fullName>
    </recommendedName>
</protein>
<dbReference type="InterPro" id="IPR036622">
    <property type="entry name" value="LigA_sf"/>
</dbReference>
<dbReference type="AlphaFoldDB" id="I3TTN4"/>
<dbReference type="Proteomes" id="UP000005258">
    <property type="component" value="Plasmid pTM2"/>
</dbReference>
<evidence type="ECO:0000313" key="4">
    <source>
        <dbReference type="Proteomes" id="UP000005258"/>
    </source>
</evidence>
<evidence type="ECO:0000313" key="3">
    <source>
        <dbReference type="EMBL" id="AFK56122.1"/>
    </source>
</evidence>
<geneLocation type="plasmid" evidence="3 4">
    <name>pTM2</name>
</geneLocation>
<name>I3TTN4_TISMK</name>
<proteinExistence type="predicted"/>
<evidence type="ECO:0000256" key="1">
    <source>
        <dbReference type="SAM" id="MobiDB-lite"/>
    </source>
</evidence>
<dbReference type="KEGG" id="tmo:TMO_b0114"/>
<dbReference type="HOGENOM" id="CLU_176370_0_0_5"/>
<feature type="compositionally biased region" description="Polar residues" evidence="1">
    <location>
        <begin position="91"/>
        <end position="100"/>
    </location>
</feature>
<accession>I3TTN4</accession>
<reference evidence="3 4" key="1">
    <citation type="journal article" date="2012" name="J. Am. Chem. Soc.">
        <title>Bacterial biosynthesis and maturation of the didemnin anti-cancer agents.</title>
        <authorList>
            <person name="Xu Y."/>
            <person name="Kersten R.D."/>
            <person name="Nam S.J."/>
            <person name="Lu L."/>
            <person name="Al-Suwailem A.M."/>
            <person name="Zheng H."/>
            <person name="Fenical W."/>
            <person name="Dorrestein P.C."/>
            <person name="Moore B.S."/>
            <person name="Qian P.Y."/>
        </authorList>
    </citation>
    <scope>NUCLEOTIDE SEQUENCE [LARGE SCALE GENOMIC DNA]</scope>
    <source>
        <strain evidence="3 4">KA081020-065</strain>
    </source>
</reference>
<evidence type="ECO:0000259" key="2">
    <source>
        <dbReference type="Pfam" id="PF07746"/>
    </source>
</evidence>
<dbReference type="SUPFAM" id="SSF48076">
    <property type="entry name" value="LigA subunit of an aromatic-ring-opening dioxygenase LigAB"/>
    <property type="match status" value="1"/>
</dbReference>
<gene>
    <name evidence="3" type="ordered locus">TMO_b0114</name>
</gene>
<dbReference type="Pfam" id="PF07746">
    <property type="entry name" value="LigA"/>
    <property type="match status" value="1"/>
</dbReference>
<dbReference type="EMBL" id="CP003238">
    <property type="protein sequence ID" value="AFK56122.1"/>
    <property type="molecule type" value="Genomic_DNA"/>
</dbReference>